<dbReference type="Gene3D" id="2.60.120.10">
    <property type="entry name" value="Jelly Rolls"/>
    <property type="match status" value="1"/>
</dbReference>
<gene>
    <name evidence="8" type="ORF">ITP53_01830</name>
</gene>
<accession>A0A931EUG8</accession>
<dbReference type="CDD" id="cd06123">
    <property type="entry name" value="cupin_HAO"/>
    <property type="match status" value="1"/>
</dbReference>
<dbReference type="InterPro" id="IPR014710">
    <property type="entry name" value="RmlC-like_jellyroll"/>
</dbReference>
<keyword evidence="4" id="KW-0479">Metal-binding</keyword>
<proteinExistence type="predicted"/>
<dbReference type="GO" id="GO:0019363">
    <property type="term" value="P:pyridine nucleotide biosynthetic process"/>
    <property type="evidence" value="ECO:0007669"/>
    <property type="project" value="UniProtKB-KW"/>
</dbReference>
<evidence type="ECO:0000256" key="3">
    <source>
        <dbReference type="ARBA" id="ARBA00022642"/>
    </source>
</evidence>
<evidence type="ECO:0000256" key="1">
    <source>
        <dbReference type="ARBA" id="ARBA00001954"/>
    </source>
</evidence>
<comment type="function">
    <text evidence="2">Catalyzes the oxidative ring opening of 3-hydroxyanthranilate to 2-amino-3-carboxymuconate semialdehyde, which spontaneously cyclizes to quinolinate.</text>
</comment>
<dbReference type="RefSeq" id="WP_195893495.1">
    <property type="nucleotide sequence ID" value="NZ_JADOGI010000003.1"/>
</dbReference>
<dbReference type="Pfam" id="PF06052">
    <property type="entry name" value="3-HAO"/>
    <property type="match status" value="1"/>
</dbReference>
<dbReference type="GO" id="GO:0005506">
    <property type="term" value="F:iron ion binding"/>
    <property type="evidence" value="ECO:0007669"/>
    <property type="project" value="InterPro"/>
</dbReference>
<reference evidence="8" key="1">
    <citation type="submission" date="2020-11" db="EMBL/GenBank/DDBJ databases">
        <title>Whole-genome analyses of Nonomuraea sp. K274.</title>
        <authorList>
            <person name="Veyisoglu A."/>
        </authorList>
    </citation>
    <scope>NUCLEOTIDE SEQUENCE</scope>
    <source>
        <strain evidence="8">K274</strain>
    </source>
</reference>
<keyword evidence="7" id="KW-0408">Iron</keyword>
<evidence type="ECO:0000313" key="8">
    <source>
        <dbReference type="EMBL" id="MBF8184504.1"/>
    </source>
</evidence>
<dbReference type="SUPFAM" id="SSF51182">
    <property type="entry name" value="RmlC-like cupins"/>
    <property type="match status" value="1"/>
</dbReference>
<dbReference type="Proteomes" id="UP000605361">
    <property type="component" value="Unassembled WGS sequence"/>
</dbReference>
<evidence type="ECO:0000256" key="6">
    <source>
        <dbReference type="ARBA" id="ARBA00023002"/>
    </source>
</evidence>
<comment type="caution">
    <text evidence="8">The sequence shown here is derived from an EMBL/GenBank/DDBJ whole genome shotgun (WGS) entry which is preliminary data.</text>
</comment>
<keyword evidence="6" id="KW-0560">Oxidoreductase</keyword>
<protein>
    <submittedName>
        <fullName evidence="8">3-hydroxyanthranilate 3,4-dioxygenase</fullName>
    </submittedName>
</protein>
<comment type="cofactor">
    <cofactor evidence="1">
        <name>Fe(2+)</name>
        <dbReference type="ChEBI" id="CHEBI:29033"/>
    </cofactor>
</comment>
<evidence type="ECO:0000313" key="9">
    <source>
        <dbReference type="Proteomes" id="UP000605361"/>
    </source>
</evidence>
<keyword evidence="5" id="KW-0223">Dioxygenase</keyword>
<evidence type="ECO:0000256" key="2">
    <source>
        <dbReference type="ARBA" id="ARBA00002752"/>
    </source>
</evidence>
<dbReference type="InterPro" id="IPR011051">
    <property type="entry name" value="RmlC_Cupin_sf"/>
</dbReference>
<dbReference type="InterPro" id="IPR010329">
    <property type="entry name" value="3hydroanth_dOase"/>
</dbReference>
<organism evidence="8 9">
    <name type="scientific">Nonomuraea cypriaca</name>
    <dbReference type="NCBI Taxonomy" id="1187855"/>
    <lineage>
        <taxon>Bacteria</taxon>
        <taxon>Bacillati</taxon>
        <taxon>Actinomycetota</taxon>
        <taxon>Actinomycetes</taxon>
        <taxon>Streptosporangiales</taxon>
        <taxon>Streptosporangiaceae</taxon>
        <taxon>Nonomuraea</taxon>
    </lineage>
</organism>
<evidence type="ECO:0000256" key="4">
    <source>
        <dbReference type="ARBA" id="ARBA00022723"/>
    </source>
</evidence>
<name>A0A931EUG8_9ACTN</name>
<evidence type="ECO:0000256" key="5">
    <source>
        <dbReference type="ARBA" id="ARBA00022964"/>
    </source>
</evidence>
<keyword evidence="3" id="KW-0662">Pyridine nucleotide biosynthesis</keyword>
<sequence>MTHLDDTRSRLVPVDELRRAGAAAFPGALAAKSLYPDSQYEVVLVRGPNQRNDFHVEPYDELFIQLEGTIRVDTREEGAGPHRQLVRAGELYVVPAGVAHSPLRPAGTWGLVVEIRRKPGDVEHVEWYCDRCDALIERVSMESSEMIASLGPLLDEFQASEKRRTCRKCGSVLPQPGPFVLDEAE</sequence>
<dbReference type="PANTHER" id="PTHR15497">
    <property type="entry name" value="3-HYDROXYANTHRANILATE 3,4-DIOXYGENASE"/>
    <property type="match status" value="1"/>
</dbReference>
<dbReference type="AlphaFoldDB" id="A0A931EUG8"/>
<dbReference type="PANTHER" id="PTHR15497:SF1">
    <property type="entry name" value="3-HYDROXYANTHRANILATE 3,4-DIOXYGENASE"/>
    <property type="match status" value="1"/>
</dbReference>
<evidence type="ECO:0000256" key="7">
    <source>
        <dbReference type="ARBA" id="ARBA00023004"/>
    </source>
</evidence>
<dbReference type="EMBL" id="JADOGI010000003">
    <property type="protein sequence ID" value="MBF8184504.1"/>
    <property type="molecule type" value="Genomic_DNA"/>
</dbReference>
<dbReference type="GO" id="GO:0000334">
    <property type="term" value="F:3-hydroxyanthranilate 3,4-dioxygenase activity"/>
    <property type="evidence" value="ECO:0007669"/>
    <property type="project" value="InterPro"/>
</dbReference>
<keyword evidence="9" id="KW-1185">Reference proteome</keyword>